<accession>A0AAF0JC15</accession>
<feature type="compositionally biased region" description="Basic and acidic residues" evidence="1">
    <location>
        <begin position="229"/>
        <end position="239"/>
    </location>
</feature>
<dbReference type="Proteomes" id="UP001214628">
    <property type="component" value="Chromosome 1"/>
</dbReference>
<gene>
    <name evidence="3" type="ORF">MPSI1_000054</name>
</gene>
<feature type="region of interest" description="Disordered" evidence="1">
    <location>
        <begin position="287"/>
        <end position="368"/>
    </location>
</feature>
<dbReference type="Pfam" id="PF02845">
    <property type="entry name" value="CUE"/>
    <property type="match status" value="1"/>
</dbReference>
<dbReference type="EMBL" id="CP118375">
    <property type="protein sequence ID" value="WFD41427.1"/>
    <property type="molecule type" value="Genomic_DNA"/>
</dbReference>
<dbReference type="Gene3D" id="1.10.8.10">
    <property type="entry name" value="DNA helicase RuvA subunit, C-terminal domain"/>
    <property type="match status" value="1"/>
</dbReference>
<feature type="compositionally biased region" description="Basic and acidic residues" evidence="1">
    <location>
        <begin position="499"/>
        <end position="508"/>
    </location>
</feature>
<dbReference type="SUPFAM" id="SSF46934">
    <property type="entry name" value="UBA-like"/>
    <property type="match status" value="1"/>
</dbReference>
<feature type="compositionally biased region" description="Polar residues" evidence="1">
    <location>
        <begin position="98"/>
        <end position="122"/>
    </location>
</feature>
<dbReference type="SMART" id="SM00546">
    <property type="entry name" value="CUE"/>
    <property type="match status" value="1"/>
</dbReference>
<feature type="compositionally biased region" description="Low complexity" evidence="1">
    <location>
        <begin position="240"/>
        <end position="257"/>
    </location>
</feature>
<protein>
    <recommendedName>
        <fullName evidence="2">CUE domain-containing protein</fullName>
    </recommendedName>
</protein>
<feature type="region of interest" description="Disordered" evidence="1">
    <location>
        <begin position="98"/>
        <end position="162"/>
    </location>
</feature>
<dbReference type="InterPro" id="IPR003892">
    <property type="entry name" value="CUE"/>
</dbReference>
<feature type="region of interest" description="Disordered" evidence="1">
    <location>
        <begin position="1"/>
        <end position="36"/>
    </location>
</feature>
<evidence type="ECO:0000256" key="1">
    <source>
        <dbReference type="SAM" id="MobiDB-lite"/>
    </source>
</evidence>
<organism evidence="3 4">
    <name type="scientific">Malassezia psittaci</name>
    <dbReference type="NCBI Taxonomy" id="1821823"/>
    <lineage>
        <taxon>Eukaryota</taxon>
        <taxon>Fungi</taxon>
        <taxon>Dikarya</taxon>
        <taxon>Basidiomycota</taxon>
        <taxon>Ustilaginomycotina</taxon>
        <taxon>Malasseziomycetes</taxon>
        <taxon>Malasseziales</taxon>
        <taxon>Malasseziaceae</taxon>
        <taxon>Malassezia</taxon>
    </lineage>
</organism>
<keyword evidence="4" id="KW-1185">Reference proteome</keyword>
<feature type="domain" description="CUE" evidence="2">
    <location>
        <begin position="42"/>
        <end position="85"/>
    </location>
</feature>
<dbReference type="CDD" id="cd14279">
    <property type="entry name" value="CUE"/>
    <property type="match status" value="1"/>
</dbReference>
<proteinExistence type="predicted"/>
<evidence type="ECO:0000313" key="4">
    <source>
        <dbReference type="Proteomes" id="UP001214628"/>
    </source>
</evidence>
<feature type="compositionally biased region" description="Polar residues" evidence="1">
    <location>
        <begin position="474"/>
        <end position="484"/>
    </location>
</feature>
<dbReference type="GO" id="GO:0043130">
    <property type="term" value="F:ubiquitin binding"/>
    <property type="evidence" value="ECO:0007669"/>
    <property type="project" value="InterPro"/>
</dbReference>
<name>A0AAF0JC15_9BASI</name>
<feature type="region of interest" description="Disordered" evidence="1">
    <location>
        <begin position="227"/>
        <end position="269"/>
    </location>
</feature>
<sequence length="508" mass="56329">MTTDGTVDMRDLSDALSEENPEPSPESRSLTDEPKIQRENLVYAEQVAQLQSMFPTIEAQKLDQVLVRHHGNIEAAIPSVLEVSDPDFTPTASDRMMQTQTRLRSQDTNQAPQQQWDPSQLRYSPRVSRGRTNRSHLAFTPGTDTSTPPPVPMRPNSNPHTQTFQQDHPNFAYTADGVTQHDTKKIQEDLKRLTESTLRILLTESDGLAKVGTTIFNLRRKAQTAMQKLEQERQLRAQREQMQSNNAQSSWTSSSSALGQDYDQDPLPVQDNELDRLMHTEQDPKELNMGTEAENWSHPQTSKQKSRYMQGDDHNVSHTDPPAVPAKPKSNTPLWGQRYAASASRPSSISKATVSTTQASNPSLSWADVGLNDAEDDLRKSKANSKVFRADQAKKDAQQQIQAKLDESSQTKSLNQPDKVSHASHAQPDGQAAESEAKHNAAERGPSADMTPTGSELDKTGIESKPTAEPIAANSMSESQSALQSERGVPESESDEDDYVHNPFDDDD</sequence>
<dbReference type="InterPro" id="IPR009060">
    <property type="entry name" value="UBA-like_sf"/>
</dbReference>
<dbReference type="PROSITE" id="PS51140">
    <property type="entry name" value="CUE"/>
    <property type="match status" value="1"/>
</dbReference>
<feature type="compositionally biased region" description="Basic and acidic residues" evidence="1">
    <location>
        <begin position="388"/>
        <end position="397"/>
    </location>
</feature>
<reference evidence="3" key="1">
    <citation type="submission" date="2023-02" db="EMBL/GenBank/DDBJ databases">
        <title>Mating type loci evolution in Malassezia.</title>
        <authorList>
            <person name="Coelho M.A."/>
        </authorList>
    </citation>
    <scope>NUCLEOTIDE SEQUENCE</scope>
    <source>
        <strain evidence="3">CBS 14136</strain>
    </source>
</reference>
<feature type="region of interest" description="Disordered" evidence="1">
    <location>
        <begin position="382"/>
        <end position="508"/>
    </location>
</feature>
<feature type="compositionally biased region" description="Polar residues" evidence="1">
    <location>
        <begin position="344"/>
        <end position="364"/>
    </location>
</feature>
<dbReference type="AlphaFoldDB" id="A0AAF0JC15"/>
<evidence type="ECO:0000313" key="3">
    <source>
        <dbReference type="EMBL" id="WFD41427.1"/>
    </source>
</evidence>
<evidence type="ECO:0000259" key="2">
    <source>
        <dbReference type="PROSITE" id="PS51140"/>
    </source>
</evidence>